<name>A0A2N0UKC5_9FIRM</name>
<evidence type="ECO:0000313" key="2">
    <source>
        <dbReference type="EMBL" id="PKD27434.1"/>
    </source>
</evidence>
<evidence type="ECO:0000259" key="1">
    <source>
        <dbReference type="Pfam" id="PF02486"/>
    </source>
</evidence>
<dbReference type="Pfam" id="PF02486">
    <property type="entry name" value="Rep_trans"/>
    <property type="match status" value="1"/>
</dbReference>
<dbReference type="EMBL" id="NNSR01000070">
    <property type="protein sequence ID" value="PKD27434.1"/>
    <property type="molecule type" value="Genomic_DNA"/>
</dbReference>
<protein>
    <submittedName>
        <fullName evidence="2">Replication initiation factor</fullName>
    </submittedName>
</protein>
<feature type="domain" description="Replication initiation protein-like C-terminal" evidence="1">
    <location>
        <begin position="130"/>
        <end position="268"/>
    </location>
</feature>
<keyword evidence="2" id="KW-0648">Protein biosynthesis</keyword>
<dbReference type="AlphaFoldDB" id="A0A2N0UKC5"/>
<comment type="caution">
    <text evidence="2">The sequence shown here is derived from an EMBL/GenBank/DDBJ whole genome shotgun (WGS) entry which is preliminary data.</text>
</comment>
<gene>
    <name evidence="2" type="ORF">RBATCC27255_01538</name>
</gene>
<accession>A0A2N0UKC5</accession>
<dbReference type="GO" id="GO:0003743">
    <property type="term" value="F:translation initiation factor activity"/>
    <property type="evidence" value="ECO:0007669"/>
    <property type="project" value="UniProtKB-KW"/>
</dbReference>
<evidence type="ECO:0000313" key="3">
    <source>
        <dbReference type="Proteomes" id="UP000233425"/>
    </source>
</evidence>
<keyword evidence="3" id="KW-1185">Reference proteome</keyword>
<reference evidence="2" key="1">
    <citation type="journal article" date="2018" name="Environ. Microbiol.">
        <title>Sporulation capability and amylosome conservation among diverse human colonic and rumen isolates of the keystone starch-degrader Ruminococcus bromii.</title>
        <authorList>
            <person name="Mukhopadhya I."/>
            <person name="Morais S."/>
            <person name="Laverde-Gomez J."/>
            <person name="Sheridan P.O."/>
            <person name="Walker A.W."/>
            <person name="Kelly W."/>
            <person name="Klieve A.V."/>
            <person name="Ouwerkerk D."/>
            <person name="Duncan S.H."/>
            <person name="Louis P."/>
            <person name="Koropatkin N."/>
            <person name="Cockburn D."/>
            <person name="Kibler R."/>
            <person name="Cooper P.J."/>
            <person name="Sandoval C."/>
            <person name="Crost E."/>
            <person name="Juge N."/>
            <person name="Bayer E.A."/>
            <person name="Flint H.J."/>
        </authorList>
    </citation>
    <scope>NUCLEOTIDE SEQUENCE [LARGE SCALE GENOMIC DNA]</scope>
    <source>
        <strain evidence="2">ATCC 27255</strain>
    </source>
</reference>
<proteinExistence type="predicted"/>
<dbReference type="InterPro" id="IPR003491">
    <property type="entry name" value="REP-like_C"/>
</dbReference>
<keyword evidence="2" id="KW-0396">Initiation factor</keyword>
<sequence>MDKELKVGVDEFSLVFFYPIDDVCNDWQSTAYSMIQEFIYKADIELLLGKVVEMRDKKPQAYSQAFTIENAPYYFTIALHETFVHMGILVRFSAHSWAVYQKRYFDFYGENINIGKFLSNIESPLYRYRLSRIDLTADYKNYDLSPHSIYSRLKDESLQVLDCNYRHSKRKISSVERDLVTESFYIGSRAENSQSLLRVYDKKSEQISNNGFRLDEALQCDSWVRFEASYRGNYAHQITEQLEHITDDVSVSQFIASKICDRYRFYDPLNSCFTDFTNDLLKIIECSNFHALRCESPANNSLNKSIQHIIYGSGLFPLIYKISVIWGEKAVAEFWSILYEIYKKYHKKKLEINPQIRAWLRKNFLSLSQQSLSNCFVSVDLTKIDVAEIVNKISESDNPFTLTAINTSSNTDNQVVSDEEFERTFYSKDME</sequence>
<dbReference type="Proteomes" id="UP000233425">
    <property type="component" value="Unassembled WGS sequence"/>
</dbReference>
<dbReference type="RefSeq" id="WP_101029486.1">
    <property type="nucleotide sequence ID" value="NZ_CABMMZ010000070.1"/>
</dbReference>
<organism evidence="2 3">
    <name type="scientific">Ruminococcus bromii</name>
    <dbReference type="NCBI Taxonomy" id="40518"/>
    <lineage>
        <taxon>Bacteria</taxon>
        <taxon>Bacillati</taxon>
        <taxon>Bacillota</taxon>
        <taxon>Clostridia</taxon>
        <taxon>Eubacteriales</taxon>
        <taxon>Oscillospiraceae</taxon>
        <taxon>Ruminococcus</taxon>
    </lineage>
</organism>